<dbReference type="CDD" id="cd03499">
    <property type="entry name" value="SQR_TypeC_SdhC"/>
    <property type="match status" value="1"/>
</dbReference>
<keyword evidence="9 13" id="KW-1133">Transmembrane helix</keyword>
<comment type="similarity">
    <text evidence="4">Belongs to the cytochrome b560 family.</text>
</comment>
<dbReference type="InterPro" id="IPR034804">
    <property type="entry name" value="SQR/QFR_C/D"/>
</dbReference>
<evidence type="ECO:0000256" key="10">
    <source>
        <dbReference type="ARBA" id="ARBA00023004"/>
    </source>
</evidence>
<comment type="cofactor">
    <cofactor evidence="1">
        <name>heme</name>
        <dbReference type="ChEBI" id="CHEBI:30413"/>
    </cofactor>
</comment>
<proteinExistence type="inferred from homology"/>
<evidence type="ECO:0000256" key="9">
    <source>
        <dbReference type="ARBA" id="ARBA00022989"/>
    </source>
</evidence>
<evidence type="ECO:0000256" key="8">
    <source>
        <dbReference type="ARBA" id="ARBA00022723"/>
    </source>
</evidence>
<dbReference type="PROSITE" id="PS01001">
    <property type="entry name" value="SDH_CYT_2"/>
    <property type="match status" value="1"/>
</dbReference>
<keyword evidence="7 13" id="KW-0812">Transmembrane</keyword>
<dbReference type="InterPro" id="IPR014314">
    <property type="entry name" value="Succ_DH_cytb556"/>
</dbReference>
<reference evidence="14 15" key="1">
    <citation type="submission" date="2024-03" db="EMBL/GenBank/DDBJ databases">
        <title>High-quality draft genome sequencing of Tistrella sp. BH-R2-4.</title>
        <authorList>
            <person name="Dong C."/>
        </authorList>
    </citation>
    <scope>NUCLEOTIDE SEQUENCE [LARGE SCALE GENOMIC DNA]</scope>
    <source>
        <strain evidence="14 15">BH-R2-4</strain>
    </source>
</reference>
<dbReference type="Gene3D" id="1.20.1300.10">
    <property type="entry name" value="Fumarate reductase/succinate dehydrogenase, transmembrane subunit"/>
    <property type="match status" value="1"/>
</dbReference>
<name>A0ABU9YGK4_9PROT</name>
<evidence type="ECO:0000256" key="7">
    <source>
        <dbReference type="ARBA" id="ARBA00022692"/>
    </source>
</evidence>
<evidence type="ECO:0000256" key="3">
    <source>
        <dbReference type="ARBA" id="ARBA00004141"/>
    </source>
</evidence>
<dbReference type="SUPFAM" id="SSF81343">
    <property type="entry name" value="Fumarate reductase respiratory complex transmembrane subunits"/>
    <property type="match status" value="1"/>
</dbReference>
<keyword evidence="11 13" id="KW-0472">Membrane</keyword>
<feature type="transmembrane region" description="Helical" evidence="13">
    <location>
        <begin position="33"/>
        <end position="56"/>
    </location>
</feature>
<comment type="subunit">
    <text evidence="12">Part of an enzyme complex containing four subunits: a flavoprotein, an iron-sulfur protein, plus two membrane-anchoring proteins, SdhC and SdhD. The complex can form homotrimers.</text>
</comment>
<evidence type="ECO:0000256" key="12">
    <source>
        <dbReference type="ARBA" id="ARBA00025912"/>
    </source>
</evidence>
<sequence length="128" mass="13973">MAKTDNRPLSPHLQVYRLPMTALMSISHRATGVVLSVGTLLLAWWLIAAATSAGAFETAQGFFGSWFGMLVMFGWTLCLFYHLANGIRHLVWDTGHGFDIKTAEKMGRIVLVAAVALTLIAWIIGLAV</sequence>
<dbReference type="PIRSF" id="PIRSF000178">
    <property type="entry name" value="SDH_cyt_b560"/>
    <property type="match status" value="1"/>
</dbReference>
<evidence type="ECO:0000256" key="4">
    <source>
        <dbReference type="ARBA" id="ARBA00007244"/>
    </source>
</evidence>
<comment type="caution">
    <text evidence="14">The sequence shown here is derived from an EMBL/GenBank/DDBJ whole genome shotgun (WGS) entry which is preliminary data.</text>
</comment>
<keyword evidence="15" id="KW-1185">Reference proteome</keyword>
<evidence type="ECO:0000256" key="6">
    <source>
        <dbReference type="ARBA" id="ARBA00022617"/>
    </source>
</evidence>
<dbReference type="Pfam" id="PF01127">
    <property type="entry name" value="Sdh_cyt"/>
    <property type="match status" value="1"/>
</dbReference>
<comment type="subcellular location">
    <subcellularLocation>
        <location evidence="3">Membrane</location>
        <topology evidence="3">Multi-pass membrane protein</topology>
    </subcellularLocation>
</comment>
<dbReference type="PROSITE" id="PS01000">
    <property type="entry name" value="SDH_CYT_1"/>
    <property type="match status" value="1"/>
</dbReference>
<evidence type="ECO:0000256" key="13">
    <source>
        <dbReference type="SAM" id="Phobius"/>
    </source>
</evidence>
<keyword evidence="6" id="KW-0349">Heme</keyword>
<keyword evidence="8" id="KW-0479">Metal-binding</keyword>
<protein>
    <recommendedName>
        <fullName evidence="5">Succinate dehydrogenase cytochrome b556 subunit</fullName>
    </recommendedName>
</protein>
<feature type="transmembrane region" description="Helical" evidence="13">
    <location>
        <begin position="62"/>
        <end position="84"/>
    </location>
</feature>
<evidence type="ECO:0000256" key="5">
    <source>
        <dbReference type="ARBA" id="ARBA00020076"/>
    </source>
</evidence>
<organism evidence="14 15">
    <name type="scientific">Tistrella arctica</name>
    <dbReference type="NCBI Taxonomy" id="3133430"/>
    <lineage>
        <taxon>Bacteria</taxon>
        <taxon>Pseudomonadati</taxon>
        <taxon>Pseudomonadota</taxon>
        <taxon>Alphaproteobacteria</taxon>
        <taxon>Geminicoccales</taxon>
        <taxon>Geminicoccaceae</taxon>
        <taxon>Tistrella</taxon>
    </lineage>
</organism>
<evidence type="ECO:0000256" key="1">
    <source>
        <dbReference type="ARBA" id="ARBA00001971"/>
    </source>
</evidence>
<feature type="transmembrane region" description="Helical" evidence="13">
    <location>
        <begin position="109"/>
        <end position="127"/>
    </location>
</feature>
<dbReference type="RefSeq" id="WP_345932575.1">
    <property type="nucleotide sequence ID" value="NZ_JBBKTV010000003.1"/>
</dbReference>
<evidence type="ECO:0000313" key="14">
    <source>
        <dbReference type="EMBL" id="MEN2987846.1"/>
    </source>
</evidence>
<gene>
    <name evidence="14" type="primary">sdhC</name>
    <name evidence="14" type="ORF">WG926_05990</name>
</gene>
<dbReference type="InterPro" id="IPR000701">
    <property type="entry name" value="SuccDH_FuR_B_TM-su"/>
</dbReference>
<evidence type="ECO:0000256" key="11">
    <source>
        <dbReference type="ARBA" id="ARBA00023136"/>
    </source>
</evidence>
<comment type="function">
    <text evidence="2">Membrane-anchoring subunit of succinate dehydrogenase (SDH).</text>
</comment>
<evidence type="ECO:0000256" key="2">
    <source>
        <dbReference type="ARBA" id="ARBA00004050"/>
    </source>
</evidence>
<accession>A0ABU9YGK4</accession>
<evidence type="ECO:0000313" key="15">
    <source>
        <dbReference type="Proteomes" id="UP001413721"/>
    </source>
</evidence>
<dbReference type="InterPro" id="IPR018495">
    <property type="entry name" value="Succ_DH_cyt_bsu_CS"/>
</dbReference>
<dbReference type="PANTHER" id="PTHR10978:SF5">
    <property type="entry name" value="SUCCINATE DEHYDROGENASE CYTOCHROME B560 SUBUNIT, MITOCHONDRIAL"/>
    <property type="match status" value="1"/>
</dbReference>
<keyword evidence="10" id="KW-0408">Iron</keyword>
<dbReference type="EMBL" id="JBBKTW010000002">
    <property type="protein sequence ID" value="MEN2987846.1"/>
    <property type="molecule type" value="Genomic_DNA"/>
</dbReference>
<dbReference type="Proteomes" id="UP001413721">
    <property type="component" value="Unassembled WGS sequence"/>
</dbReference>
<dbReference type="PANTHER" id="PTHR10978">
    <property type="entry name" value="SUCCINATE DEHYDROGENASE CYTOCHROME B560 SUBUNIT"/>
    <property type="match status" value="1"/>
</dbReference>
<dbReference type="NCBIfam" id="TIGR02970">
    <property type="entry name" value="succ_dehyd_cytB"/>
    <property type="match status" value="1"/>
</dbReference>